<keyword evidence="5" id="KW-1185">Reference proteome</keyword>
<sequence length="165" mass="18841">MSPEYKLRPGKESDVPALLEIYDYEVKNGVATFDYDTPSLEQRVQWFRTTFDATHPITVAVDKDDKAVGYCGLCRYNAKRGYDRTVEITLYIHREHQRKGLGYALTDDILKQARSLGYKDVIAGDNKGSVTLFERFGFKTSGFFPGIGYKFGRELDVVYSQLKLV</sequence>
<dbReference type="PROSITE" id="PS51186">
    <property type="entry name" value="GNAT"/>
    <property type="match status" value="1"/>
</dbReference>
<dbReference type="Proteomes" id="UP000318582">
    <property type="component" value="Unassembled WGS sequence"/>
</dbReference>
<dbReference type="CDD" id="cd04301">
    <property type="entry name" value="NAT_SF"/>
    <property type="match status" value="1"/>
</dbReference>
<dbReference type="Pfam" id="PF00583">
    <property type="entry name" value="Acetyltransf_1"/>
    <property type="match status" value="1"/>
</dbReference>
<keyword evidence="2" id="KW-0012">Acyltransferase</keyword>
<dbReference type="STRING" id="109895.A0A507E6M4"/>
<reference evidence="4 5" key="1">
    <citation type="journal article" date="2019" name="Sci. Rep.">
        <title>Comparative genomics of chytrid fungi reveal insights into the obligate biotrophic and pathogenic lifestyle of Synchytrium endobioticum.</title>
        <authorList>
            <person name="van de Vossenberg B.T.L.H."/>
            <person name="Warris S."/>
            <person name="Nguyen H.D.T."/>
            <person name="van Gent-Pelzer M.P.E."/>
            <person name="Joly D.L."/>
            <person name="van de Geest H.C."/>
            <person name="Bonants P.J.M."/>
            <person name="Smith D.S."/>
            <person name="Levesque C.A."/>
            <person name="van der Lee T.A.J."/>
        </authorList>
    </citation>
    <scope>NUCLEOTIDE SEQUENCE [LARGE SCALE GENOMIC DNA]</scope>
    <source>
        <strain evidence="4 5">CBS 809.83</strain>
    </source>
</reference>
<comment type="caution">
    <text evidence="4">The sequence shown here is derived from an EMBL/GenBank/DDBJ whole genome shotgun (WGS) entry which is preliminary data.</text>
</comment>
<evidence type="ECO:0000259" key="3">
    <source>
        <dbReference type="PROSITE" id="PS51186"/>
    </source>
</evidence>
<dbReference type="PANTHER" id="PTHR43072">
    <property type="entry name" value="N-ACETYLTRANSFERASE"/>
    <property type="match status" value="1"/>
</dbReference>
<dbReference type="SUPFAM" id="SSF55729">
    <property type="entry name" value="Acyl-CoA N-acyltransferases (Nat)"/>
    <property type="match status" value="1"/>
</dbReference>
<dbReference type="InterPro" id="IPR016181">
    <property type="entry name" value="Acyl_CoA_acyltransferase"/>
</dbReference>
<keyword evidence="1" id="KW-0808">Transferase</keyword>
<dbReference type="AlphaFoldDB" id="A0A507E6M4"/>
<accession>A0A507E6M4</accession>
<name>A0A507E6M4_9FUNG</name>
<evidence type="ECO:0000313" key="5">
    <source>
        <dbReference type="Proteomes" id="UP000318582"/>
    </source>
</evidence>
<feature type="domain" description="N-acetyltransferase" evidence="3">
    <location>
        <begin position="5"/>
        <end position="165"/>
    </location>
</feature>
<dbReference type="Gene3D" id="3.40.630.30">
    <property type="match status" value="1"/>
</dbReference>
<dbReference type="InterPro" id="IPR000182">
    <property type="entry name" value="GNAT_dom"/>
</dbReference>
<proteinExistence type="predicted"/>
<evidence type="ECO:0000256" key="2">
    <source>
        <dbReference type="ARBA" id="ARBA00023315"/>
    </source>
</evidence>
<protein>
    <recommendedName>
        <fullName evidence="3">N-acetyltransferase domain-containing protein</fullName>
    </recommendedName>
</protein>
<evidence type="ECO:0000313" key="4">
    <source>
        <dbReference type="EMBL" id="TPX59361.1"/>
    </source>
</evidence>
<dbReference type="GO" id="GO:0016747">
    <property type="term" value="F:acyltransferase activity, transferring groups other than amino-acyl groups"/>
    <property type="evidence" value="ECO:0007669"/>
    <property type="project" value="InterPro"/>
</dbReference>
<organism evidence="4 5">
    <name type="scientific">Powellomyces hirtus</name>
    <dbReference type="NCBI Taxonomy" id="109895"/>
    <lineage>
        <taxon>Eukaryota</taxon>
        <taxon>Fungi</taxon>
        <taxon>Fungi incertae sedis</taxon>
        <taxon>Chytridiomycota</taxon>
        <taxon>Chytridiomycota incertae sedis</taxon>
        <taxon>Chytridiomycetes</taxon>
        <taxon>Spizellomycetales</taxon>
        <taxon>Powellomycetaceae</taxon>
        <taxon>Powellomyces</taxon>
    </lineage>
</organism>
<gene>
    <name evidence="4" type="ORF">PhCBS80983_g02509</name>
</gene>
<evidence type="ECO:0000256" key="1">
    <source>
        <dbReference type="ARBA" id="ARBA00022679"/>
    </source>
</evidence>
<dbReference type="PANTHER" id="PTHR43072:SF23">
    <property type="entry name" value="UPF0039 PROTEIN C11D3.02C"/>
    <property type="match status" value="1"/>
</dbReference>
<dbReference type="EMBL" id="QEAQ01000026">
    <property type="protein sequence ID" value="TPX59361.1"/>
    <property type="molecule type" value="Genomic_DNA"/>
</dbReference>